<dbReference type="HOGENOM" id="CLU_3195460_0_0_9"/>
<dbReference type="EMBL" id="AWSJ01000287">
    <property type="protein sequence ID" value="ERI07207.1"/>
    <property type="molecule type" value="Genomic_DNA"/>
</dbReference>
<dbReference type="STRING" id="649747.HMPREF0083_04678"/>
<accession>U1Y4X2</accession>
<dbReference type="Proteomes" id="UP000016511">
    <property type="component" value="Unassembled WGS sequence"/>
</dbReference>
<sequence length="45" mass="5532">MDIFSKTIVLETMSLNSEKIIFFAVFYFKNRIKNYFTKWYVLDII</sequence>
<keyword evidence="2" id="KW-1185">Reference proteome</keyword>
<organism evidence="1 2">
    <name type="scientific">Aneurinibacillus aneurinilyticus ATCC 12856</name>
    <dbReference type="NCBI Taxonomy" id="649747"/>
    <lineage>
        <taxon>Bacteria</taxon>
        <taxon>Bacillati</taxon>
        <taxon>Bacillota</taxon>
        <taxon>Bacilli</taxon>
        <taxon>Bacillales</taxon>
        <taxon>Paenibacillaceae</taxon>
        <taxon>Aneurinibacillus group</taxon>
        <taxon>Aneurinibacillus</taxon>
    </lineage>
</organism>
<comment type="caution">
    <text evidence="1">The sequence shown here is derived from an EMBL/GenBank/DDBJ whole genome shotgun (WGS) entry which is preliminary data.</text>
</comment>
<reference evidence="1 2" key="1">
    <citation type="submission" date="2013-08" db="EMBL/GenBank/DDBJ databases">
        <authorList>
            <person name="Weinstock G."/>
            <person name="Sodergren E."/>
            <person name="Wylie T."/>
            <person name="Fulton L."/>
            <person name="Fulton R."/>
            <person name="Fronick C."/>
            <person name="O'Laughlin M."/>
            <person name="Godfrey J."/>
            <person name="Miner T."/>
            <person name="Herter B."/>
            <person name="Appelbaum E."/>
            <person name="Cordes M."/>
            <person name="Lek S."/>
            <person name="Wollam A."/>
            <person name="Pepin K.H."/>
            <person name="Palsikar V.B."/>
            <person name="Mitreva M."/>
            <person name="Wilson R.K."/>
        </authorList>
    </citation>
    <scope>NUCLEOTIDE SEQUENCE [LARGE SCALE GENOMIC DNA]</scope>
    <source>
        <strain evidence="1 2">ATCC 12856</strain>
    </source>
</reference>
<proteinExistence type="predicted"/>
<protein>
    <submittedName>
        <fullName evidence="1">Uncharacterized protein</fullName>
    </submittedName>
</protein>
<name>U1Y4X2_ANEAE</name>
<evidence type="ECO:0000313" key="1">
    <source>
        <dbReference type="EMBL" id="ERI07207.1"/>
    </source>
</evidence>
<evidence type="ECO:0000313" key="2">
    <source>
        <dbReference type="Proteomes" id="UP000016511"/>
    </source>
</evidence>
<gene>
    <name evidence="1" type="ORF">HMPREF0083_04678</name>
</gene>
<dbReference type="AlphaFoldDB" id="U1Y4X2"/>